<evidence type="ECO:0000259" key="3">
    <source>
        <dbReference type="Pfam" id="PF13387"/>
    </source>
</evidence>
<gene>
    <name evidence="4" type="ORF">LMG26858_01044</name>
</gene>
<keyword evidence="2" id="KW-0812">Transmembrane</keyword>
<keyword evidence="5" id="KW-1185">Reference proteome</keyword>
<dbReference type="Pfam" id="PF13387">
    <property type="entry name" value="Lnb_N"/>
    <property type="match status" value="1"/>
</dbReference>
<evidence type="ECO:0000313" key="5">
    <source>
        <dbReference type="Proteomes" id="UP000494117"/>
    </source>
</evidence>
<dbReference type="EMBL" id="CADILG010000004">
    <property type="protein sequence ID" value="CAB3837945.1"/>
    <property type="molecule type" value="Genomic_DNA"/>
</dbReference>
<name>A0A6S7C8S8_9BURK</name>
<feature type="transmembrane region" description="Helical" evidence="2">
    <location>
        <begin position="40"/>
        <end position="73"/>
    </location>
</feature>
<evidence type="ECO:0000256" key="1">
    <source>
        <dbReference type="SAM" id="MobiDB-lite"/>
    </source>
</evidence>
<feature type="compositionally biased region" description="Low complexity" evidence="1">
    <location>
        <begin position="327"/>
        <end position="349"/>
    </location>
</feature>
<feature type="region of interest" description="Disordered" evidence="1">
    <location>
        <begin position="323"/>
        <end position="349"/>
    </location>
</feature>
<evidence type="ECO:0000313" key="4">
    <source>
        <dbReference type="EMBL" id="CAB3837945.1"/>
    </source>
</evidence>
<dbReference type="Proteomes" id="UP000494117">
    <property type="component" value="Unassembled WGS sequence"/>
</dbReference>
<protein>
    <recommendedName>
        <fullName evidence="3">Lnb N-terminal periplasmic domain-containing protein</fullName>
    </recommendedName>
</protein>
<dbReference type="RefSeq" id="WP_175205923.1">
    <property type="nucleotide sequence ID" value="NZ_CADILG010000004.1"/>
</dbReference>
<proteinExistence type="predicted"/>
<reference evidence="4 5" key="1">
    <citation type="submission" date="2020-04" db="EMBL/GenBank/DDBJ databases">
        <authorList>
            <person name="De Canck E."/>
        </authorList>
    </citation>
    <scope>NUCLEOTIDE SEQUENCE [LARGE SCALE GENOMIC DNA]</scope>
    <source>
        <strain evidence="4 5">LMG 26858</strain>
    </source>
</reference>
<feature type="domain" description="Lnb N-terminal periplasmic" evidence="3">
    <location>
        <begin position="118"/>
        <end position="275"/>
    </location>
</feature>
<organism evidence="4 5">
    <name type="scientific">Achromobacter anxifer</name>
    <dbReference type="NCBI Taxonomy" id="1287737"/>
    <lineage>
        <taxon>Bacteria</taxon>
        <taxon>Pseudomonadati</taxon>
        <taxon>Pseudomonadota</taxon>
        <taxon>Betaproteobacteria</taxon>
        <taxon>Burkholderiales</taxon>
        <taxon>Alcaligenaceae</taxon>
        <taxon>Achromobacter</taxon>
    </lineage>
</organism>
<accession>A0A6S7C8S8</accession>
<dbReference type="InterPro" id="IPR025178">
    <property type="entry name" value="Lnb_N"/>
</dbReference>
<keyword evidence="2" id="KW-0472">Membrane</keyword>
<keyword evidence="2" id="KW-1133">Transmembrane helix</keyword>
<sequence length="349" mass="38560">MILQIAIGLATLAFGAWGAAALWFQSPYSGRARAALPAAWLALAAAALAGLAFGHALLAWLFGAALLALLAWWRLGVRPSNARQWMPEVARQTQGSVEGDLVTLRNVRDFDWRSPTDYDERWETRRYDLSRLVSVDLALSYWGRPAVAHAMVSFGFDDGQYVVFSVEIRRKLHDVFSEIGGFFRQYELAVLASTEEDSLRVRTNVRGEEGYLYRVHMPEGAARKLFLSYVRTATRLVDKPRFYNTLTANCTTLVYRLADQIVPGLPMDYRLLLSGYLPEYLYRLGALEGAGSPEAYRQAGDYTQRARATLDAAQFSRNIRRGVPGVPQAAAPGQEATAAPGAGARSSAT</sequence>
<dbReference type="AlphaFoldDB" id="A0A6S7C8S8"/>
<evidence type="ECO:0000256" key="2">
    <source>
        <dbReference type="SAM" id="Phobius"/>
    </source>
</evidence>